<protein>
    <submittedName>
        <fullName evidence="6 7">ERI1 exoribonuclease 3 isoform X1</fullName>
    </submittedName>
</protein>
<proteinExistence type="predicted"/>
<evidence type="ECO:0000256" key="2">
    <source>
        <dbReference type="ARBA" id="ARBA00022801"/>
    </source>
</evidence>
<dbReference type="RefSeq" id="XP_032821850.1">
    <property type="nucleotide sequence ID" value="XM_032965959.1"/>
</dbReference>
<reference evidence="6 7" key="1">
    <citation type="submission" date="2025-04" db="UniProtKB">
        <authorList>
            <consortium name="RefSeq"/>
        </authorList>
    </citation>
    <scope>IDENTIFICATION</scope>
    <source>
        <tissue evidence="6 7">Sperm</tissue>
    </source>
</reference>
<evidence type="ECO:0000256" key="1">
    <source>
        <dbReference type="ARBA" id="ARBA00022722"/>
    </source>
</evidence>
<keyword evidence="5" id="KW-1185">Reference proteome</keyword>
<dbReference type="CTD" id="79033"/>
<dbReference type="Gene3D" id="3.30.420.10">
    <property type="entry name" value="Ribonuclease H-like superfamily/Ribonuclease H"/>
    <property type="match status" value="1"/>
</dbReference>
<dbReference type="SMART" id="SM00479">
    <property type="entry name" value="EXOIII"/>
    <property type="match status" value="1"/>
</dbReference>
<evidence type="ECO:0000313" key="5">
    <source>
        <dbReference type="Proteomes" id="UP001318040"/>
    </source>
</evidence>
<dbReference type="InterPro" id="IPR036397">
    <property type="entry name" value="RNaseH_sf"/>
</dbReference>
<dbReference type="InterPro" id="IPR013520">
    <property type="entry name" value="Ribonucl_H"/>
</dbReference>
<keyword evidence="2" id="KW-0378">Hydrolase</keyword>
<name>A0AAJ7TRT2_PETMA</name>
<organism evidence="5 6">
    <name type="scientific">Petromyzon marinus</name>
    <name type="common">Sea lamprey</name>
    <dbReference type="NCBI Taxonomy" id="7757"/>
    <lineage>
        <taxon>Eukaryota</taxon>
        <taxon>Metazoa</taxon>
        <taxon>Chordata</taxon>
        <taxon>Craniata</taxon>
        <taxon>Vertebrata</taxon>
        <taxon>Cyclostomata</taxon>
        <taxon>Hyperoartia</taxon>
        <taxon>Petromyzontiformes</taxon>
        <taxon>Petromyzontidae</taxon>
        <taxon>Petromyzon</taxon>
    </lineage>
</organism>
<dbReference type="GeneID" id="116948832"/>
<dbReference type="InterPro" id="IPR047201">
    <property type="entry name" value="ERI-1_3'hExo-like"/>
</dbReference>
<dbReference type="CDD" id="cd06133">
    <property type="entry name" value="ERI-1_3'hExo_like"/>
    <property type="match status" value="1"/>
</dbReference>
<feature type="domain" description="Exonuclease" evidence="4">
    <location>
        <begin position="145"/>
        <end position="329"/>
    </location>
</feature>
<dbReference type="Pfam" id="PF00929">
    <property type="entry name" value="RNase_T"/>
    <property type="match status" value="1"/>
</dbReference>
<gene>
    <name evidence="6 7" type="primary">ERI3</name>
</gene>
<dbReference type="GO" id="GO:0003676">
    <property type="term" value="F:nucleic acid binding"/>
    <property type="evidence" value="ECO:0007669"/>
    <property type="project" value="InterPro"/>
</dbReference>
<dbReference type="InterPro" id="IPR012337">
    <property type="entry name" value="RNaseH-like_sf"/>
</dbReference>
<evidence type="ECO:0000313" key="6">
    <source>
        <dbReference type="RefSeq" id="XP_032821850.1"/>
    </source>
</evidence>
<keyword evidence="1" id="KW-0540">Nuclease</keyword>
<dbReference type="InterPro" id="IPR051274">
    <property type="entry name" value="3-5_Exoribonuclease"/>
</dbReference>
<dbReference type="RefSeq" id="XP_032821851.1">
    <property type="nucleotide sequence ID" value="XM_032965960.1"/>
</dbReference>
<evidence type="ECO:0000259" key="4">
    <source>
        <dbReference type="SMART" id="SM00479"/>
    </source>
</evidence>
<dbReference type="SUPFAM" id="SSF53098">
    <property type="entry name" value="Ribonuclease H-like"/>
    <property type="match status" value="1"/>
</dbReference>
<sequence>MLVGAAFQSRAVAAFCCRLLHARTFKNMRGLPIVSRGAPCARIGCSRGVADFSCPDLAPPVGPRPALQPPSAPPPLSTVARTASVPRELSLSIPAVPNLFGTRDRFRAPPGSASVHRGPTMVDLVEAARVRGPRAPSPSVHRFHHFLVLDFEATCDKDAPPRPQEIIEFPILRVNGKSMEVESTFHTYVRPTAHPELSAFCTELTGIVQDMVDGRPTLDQVLQMVDEWMEKEGLLDPETKSVFVTCGDWDLKVMLPGQCSHLNLQPRDCYRSWINIKKVYAASAGRYAKGIADMMAGLNLQHEGRLHSGIDDCKNIAAILKELARRGATLEVTAQL</sequence>
<dbReference type="GO" id="GO:0000175">
    <property type="term" value="F:3'-5'-RNA exonuclease activity"/>
    <property type="evidence" value="ECO:0007669"/>
    <property type="project" value="InterPro"/>
</dbReference>
<dbReference type="PANTHER" id="PTHR23044">
    <property type="entry name" value="3'-5' EXONUCLEASE ERI1-RELATED"/>
    <property type="match status" value="1"/>
</dbReference>
<evidence type="ECO:0000256" key="3">
    <source>
        <dbReference type="ARBA" id="ARBA00022839"/>
    </source>
</evidence>
<keyword evidence="3" id="KW-0269">Exonuclease</keyword>
<dbReference type="PANTHER" id="PTHR23044:SF61">
    <property type="entry name" value="3'-5' EXORIBONUCLEASE 1-RELATED"/>
    <property type="match status" value="1"/>
</dbReference>
<dbReference type="KEGG" id="pmrn:116948832"/>
<accession>A0AAJ7TRT2</accession>
<dbReference type="Proteomes" id="UP001318040">
    <property type="component" value="Chromosome 35"/>
</dbReference>
<dbReference type="AlphaFoldDB" id="A0AAJ7TRT2"/>
<evidence type="ECO:0000313" key="7">
    <source>
        <dbReference type="RefSeq" id="XP_032821851.1"/>
    </source>
</evidence>